<dbReference type="SUPFAM" id="SSF53254">
    <property type="entry name" value="Phosphoglycerate mutase-like"/>
    <property type="match status" value="1"/>
</dbReference>
<dbReference type="SMART" id="SM00855">
    <property type="entry name" value="PGAM"/>
    <property type="match status" value="1"/>
</dbReference>
<comment type="caution">
    <text evidence="1">The sequence shown here is derived from an EMBL/GenBank/DDBJ whole genome shotgun (WGS) entry which is preliminary data.</text>
</comment>
<dbReference type="InterPro" id="IPR029033">
    <property type="entry name" value="His_PPase_superfam"/>
</dbReference>
<proteinExistence type="predicted"/>
<accession>A0ABT4MAD2</accession>
<protein>
    <submittedName>
        <fullName evidence="1">Histidine phosphatase family protein</fullName>
    </submittedName>
</protein>
<evidence type="ECO:0000313" key="2">
    <source>
        <dbReference type="Proteomes" id="UP001081071"/>
    </source>
</evidence>
<dbReference type="InterPro" id="IPR013078">
    <property type="entry name" value="His_Pase_superF_clade-1"/>
</dbReference>
<dbReference type="EMBL" id="JAPWIJ010000001">
    <property type="protein sequence ID" value="MCZ4517040.1"/>
    <property type="molecule type" value="Genomic_DNA"/>
</dbReference>
<dbReference type="Pfam" id="PF00300">
    <property type="entry name" value="His_Phos_1"/>
    <property type="match status" value="1"/>
</dbReference>
<sequence>MPAPVTRLMLVSHARTAAMRTGRFPGDEPLDDSGVRDLAAVTDIPRADRVLSGPESRSMSTAQVFGADFSVEPALADIAYGRWSGLEMTDLPDADAMAWLSDAAFVPPGGESQVALFSRVQTWLDDVGSTPGRTLAVTSPAVIRAVVVLVLEAPARSFWRVDVSPLSRTSVSRRGGAWTIGAVAEKSI</sequence>
<dbReference type="Gene3D" id="3.40.50.1240">
    <property type="entry name" value="Phosphoglycerate mutase-like"/>
    <property type="match status" value="1"/>
</dbReference>
<reference evidence="1" key="1">
    <citation type="submission" date="2022-12" db="EMBL/GenBank/DDBJ databases">
        <authorList>
            <person name="Krivoruchko A.V."/>
            <person name="Elkin A."/>
        </authorList>
    </citation>
    <scope>NUCLEOTIDE SEQUENCE</scope>
    <source>
        <strain evidence="1">IEGM 1391</strain>
    </source>
</reference>
<gene>
    <name evidence="1" type="ORF">O4220_00835</name>
</gene>
<keyword evidence="2" id="KW-1185">Reference proteome</keyword>
<dbReference type="RefSeq" id="WP_269601664.1">
    <property type="nucleotide sequence ID" value="NZ_JAPWIJ010000001.1"/>
</dbReference>
<name>A0ABT4MAD2_9NOCA</name>
<dbReference type="Proteomes" id="UP001081071">
    <property type="component" value="Unassembled WGS sequence"/>
</dbReference>
<organism evidence="1 2">
    <name type="scientific">Rhodococcus ruber</name>
    <dbReference type="NCBI Taxonomy" id="1830"/>
    <lineage>
        <taxon>Bacteria</taxon>
        <taxon>Bacillati</taxon>
        <taxon>Actinomycetota</taxon>
        <taxon>Actinomycetes</taxon>
        <taxon>Mycobacteriales</taxon>
        <taxon>Nocardiaceae</taxon>
        <taxon>Rhodococcus</taxon>
    </lineage>
</organism>
<evidence type="ECO:0000313" key="1">
    <source>
        <dbReference type="EMBL" id="MCZ4517040.1"/>
    </source>
</evidence>